<comment type="caution">
    <text evidence="2">The sequence shown here is derived from an EMBL/GenBank/DDBJ whole genome shotgun (WGS) entry which is preliminary data.</text>
</comment>
<organism evidence="2 3">
    <name type="scientific">Saccharothrix carnea</name>
    <dbReference type="NCBI Taxonomy" id="1280637"/>
    <lineage>
        <taxon>Bacteria</taxon>
        <taxon>Bacillati</taxon>
        <taxon>Actinomycetota</taxon>
        <taxon>Actinomycetes</taxon>
        <taxon>Pseudonocardiales</taxon>
        <taxon>Pseudonocardiaceae</taxon>
        <taxon>Saccharothrix</taxon>
    </lineage>
</organism>
<accession>A0A2P8IFQ6</accession>
<proteinExistence type="predicted"/>
<evidence type="ECO:0000256" key="1">
    <source>
        <dbReference type="SAM" id="Phobius"/>
    </source>
</evidence>
<evidence type="ECO:0008006" key="4">
    <source>
        <dbReference type="Google" id="ProtNLM"/>
    </source>
</evidence>
<sequence>MIRYLGSTKNLVGCVGGLVGVLLHLTGVVGDAWPLVVVGLYAVGALLAPPEKVRLVPVDVVTEAGRLRAELDDLVREVGAQSSRMPEPAVAAVGRIGAVLGDLLARHDALAANPDLRHTVVRLARTDLPLSVQTYLNLPWWFAVKQRAGGEPSPGDELVTQLELLEAEAHRLAERVYAADINQQADHTRYLRDRDSGESSSQA</sequence>
<keyword evidence="1" id="KW-1133">Transmembrane helix</keyword>
<dbReference type="AlphaFoldDB" id="A0A2P8IFQ6"/>
<dbReference type="Proteomes" id="UP000241118">
    <property type="component" value="Unassembled WGS sequence"/>
</dbReference>
<dbReference type="EMBL" id="PYAX01000002">
    <property type="protein sequence ID" value="PSL57305.1"/>
    <property type="molecule type" value="Genomic_DNA"/>
</dbReference>
<dbReference type="RefSeq" id="WP_106614271.1">
    <property type="nucleotide sequence ID" value="NZ_PYAX01000002.1"/>
</dbReference>
<name>A0A2P8IFQ6_SACCR</name>
<evidence type="ECO:0000313" key="3">
    <source>
        <dbReference type="Proteomes" id="UP000241118"/>
    </source>
</evidence>
<evidence type="ECO:0000313" key="2">
    <source>
        <dbReference type="EMBL" id="PSL57305.1"/>
    </source>
</evidence>
<keyword evidence="1" id="KW-0472">Membrane</keyword>
<keyword evidence="3" id="KW-1185">Reference proteome</keyword>
<keyword evidence="1" id="KW-0812">Transmembrane</keyword>
<dbReference type="OrthoDB" id="3690694at2"/>
<reference evidence="2 3" key="1">
    <citation type="submission" date="2018-03" db="EMBL/GenBank/DDBJ databases">
        <title>Genomic Encyclopedia of Type Strains, Phase III (KMG-III): the genomes of soil and plant-associated and newly described type strains.</title>
        <authorList>
            <person name="Whitman W."/>
        </authorList>
    </citation>
    <scope>NUCLEOTIDE SEQUENCE [LARGE SCALE GENOMIC DNA]</scope>
    <source>
        <strain evidence="2 3">CGMCC 4.7097</strain>
    </source>
</reference>
<feature type="transmembrane region" description="Helical" evidence="1">
    <location>
        <begin position="7"/>
        <end position="26"/>
    </location>
</feature>
<protein>
    <recommendedName>
        <fullName evidence="4">5-bromo-4-chloroindolyl phosphate hydrolysis protein</fullName>
    </recommendedName>
</protein>
<gene>
    <name evidence="2" type="ORF">B0I31_102283</name>
</gene>